<evidence type="ECO:0000256" key="4">
    <source>
        <dbReference type="PROSITE-ProRule" id="PRU01002"/>
    </source>
</evidence>
<dbReference type="SMART" id="SM00951">
    <property type="entry name" value="QLQ"/>
    <property type="match status" value="1"/>
</dbReference>
<keyword evidence="5" id="KW-0804">Transcription</keyword>
<evidence type="ECO:0000313" key="9">
    <source>
        <dbReference type="EMBL" id="CAH2056701.1"/>
    </source>
</evidence>
<feature type="region of interest" description="Disordered" evidence="6">
    <location>
        <begin position="350"/>
        <end position="393"/>
    </location>
</feature>
<feature type="region of interest" description="Disordered" evidence="6">
    <location>
        <begin position="430"/>
        <end position="450"/>
    </location>
</feature>
<protein>
    <recommendedName>
        <fullName evidence="5">Growth-regulating factor</fullName>
    </recommendedName>
</protein>
<dbReference type="Pfam" id="PF08880">
    <property type="entry name" value="QLQ"/>
    <property type="match status" value="1"/>
</dbReference>
<keyword evidence="10" id="KW-1185">Reference proteome</keyword>
<dbReference type="Pfam" id="PF08879">
    <property type="entry name" value="WRC"/>
    <property type="match status" value="1"/>
</dbReference>
<sequence>MDPETKQKWYGSDLFLKQERSSSSSSGPAAEADLRSLKVAKTDEFFSASKAMLLQQQRSNSNGNGSGSLFPDGQHMLSFSSPYYHYPSSTSYAQNTEKDDMLKKRWVVIDHLGYTSGGLNSASLHGALTGMRGPFTPSQWMELEHQALIYKYINANIPIPSNLLFPIRKALDSAGFSAFSAATLRPSTCEFLSISLSHMLVYTVLVKSNLVYVSILGRCALIVGWGGFHLGFSSNADPEPGRCRRTDGKKWRCSRDAVADQKYCERHMNRGRHRSRKPVESHAGNSAASVAVKFSPIDSSSSSPSLAVAVGGGASNSLAELKSFQPQPHPSSSAHVNRIHEATEGLSILSPLSLKDSNPYNPPSRPDFGGVYSDSLLNPLQKPPSESHQPSHRCIEDNTQLSISIPTASDTLALSPLRLSRDLDPTQMELGLGFGSTITGQTRGRQTGYP</sequence>
<evidence type="ECO:0000259" key="7">
    <source>
        <dbReference type="PROSITE" id="PS51666"/>
    </source>
</evidence>
<dbReference type="AlphaFoldDB" id="A0AAU9S2D3"/>
<organism evidence="9 10">
    <name type="scientific">Thlaspi arvense</name>
    <name type="common">Field penny-cress</name>
    <dbReference type="NCBI Taxonomy" id="13288"/>
    <lineage>
        <taxon>Eukaryota</taxon>
        <taxon>Viridiplantae</taxon>
        <taxon>Streptophyta</taxon>
        <taxon>Embryophyta</taxon>
        <taxon>Tracheophyta</taxon>
        <taxon>Spermatophyta</taxon>
        <taxon>Magnoliopsida</taxon>
        <taxon>eudicotyledons</taxon>
        <taxon>Gunneridae</taxon>
        <taxon>Pentapetalae</taxon>
        <taxon>rosids</taxon>
        <taxon>malvids</taxon>
        <taxon>Brassicales</taxon>
        <taxon>Brassicaceae</taxon>
        <taxon>Thlaspideae</taxon>
        <taxon>Thlaspi</taxon>
    </lineage>
</organism>
<dbReference type="GO" id="GO:0005524">
    <property type="term" value="F:ATP binding"/>
    <property type="evidence" value="ECO:0007669"/>
    <property type="project" value="UniProtKB-UniRule"/>
</dbReference>
<feature type="domain" description="WRC" evidence="8">
    <location>
        <begin position="237"/>
        <end position="281"/>
    </location>
</feature>
<keyword evidence="5" id="KW-0010">Activator</keyword>
<gene>
    <name evidence="9" type="ORF">TAV2_LOCUS11916</name>
</gene>
<dbReference type="PROSITE" id="PS51667">
    <property type="entry name" value="WRC"/>
    <property type="match status" value="1"/>
</dbReference>
<feature type="domain" description="QLQ" evidence="7">
    <location>
        <begin position="134"/>
        <end position="169"/>
    </location>
</feature>
<evidence type="ECO:0000256" key="1">
    <source>
        <dbReference type="ARBA" id="ARBA00004123"/>
    </source>
</evidence>
<feature type="short sequence motif" description="Bipartite nuclear localization signal" evidence="4">
    <location>
        <begin position="270"/>
        <end position="277"/>
    </location>
</feature>
<dbReference type="InterPro" id="IPR014978">
    <property type="entry name" value="Gln-Leu-Gln_QLQ"/>
</dbReference>
<dbReference type="GO" id="GO:0006351">
    <property type="term" value="P:DNA-templated transcription"/>
    <property type="evidence" value="ECO:0007669"/>
    <property type="project" value="UniProtKB-UniRule"/>
</dbReference>
<dbReference type="GO" id="GO:0006355">
    <property type="term" value="P:regulation of DNA-templated transcription"/>
    <property type="evidence" value="ECO:0007669"/>
    <property type="project" value="InterPro"/>
</dbReference>
<evidence type="ECO:0000256" key="5">
    <source>
        <dbReference type="RuleBase" id="RU367127"/>
    </source>
</evidence>
<accession>A0AAU9S2D3</accession>
<comment type="domain">
    <text evidence="5">The QLQ domain and WRC domain may be involved in protein-protein interaction and DNA-binding, respectively.</text>
</comment>
<evidence type="ECO:0000313" key="10">
    <source>
        <dbReference type="Proteomes" id="UP000836841"/>
    </source>
</evidence>
<comment type="function">
    <text evidence="5">Transcription activator.</text>
</comment>
<name>A0AAU9S2D3_THLAR</name>
<dbReference type="InterPro" id="IPR014977">
    <property type="entry name" value="WRC_dom"/>
</dbReference>
<dbReference type="EMBL" id="CAJVSB020000524">
    <property type="protein sequence ID" value="CAH2056701.1"/>
    <property type="molecule type" value="Genomic_DNA"/>
</dbReference>
<keyword evidence="3 4" id="KW-0539">Nucleus</keyword>
<comment type="similarity">
    <text evidence="2 5">Belongs to the GRF family.</text>
</comment>
<dbReference type="Proteomes" id="UP000836841">
    <property type="component" value="Unassembled WGS sequence"/>
</dbReference>
<proteinExistence type="inferred from homology"/>
<evidence type="ECO:0000256" key="6">
    <source>
        <dbReference type="SAM" id="MobiDB-lite"/>
    </source>
</evidence>
<dbReference type="PANTHER" id="PTHR31602:SF42">
    <property type="entry name" value="GROWTH-REGULATING FACTOR 2"/>
    <property type="match status" value="1"/>
</dbReference>
<dbReference type="PROSITE" id="PS51666">
    <property type="entry name" value="QLQ"/>
    <property type="match status" value="1"/>
</dbReference>
<feature type="short sequence motif" description="Bipartite nuclear localization signal" evidence="4">
    <location>
        <begin position="242"/>
        <end position="252"/>
    </location>
</feature>
<dbReference type="GO" id="GO:0005634">
    <property type="term" value="C:nucleus"/>
    <property type="evidence" value="ECO:0007669"/>
    <property type="project" value="UniProtKB-SubCell"/>
</dbReference>
<dbReference type="PANTHER" id="PTHR31602">
    <property type="entry name" value="GROWTH-REGULATING FACTOR 5"/>
    <property type="match status" value="1"/>
</dbReference>
<dbReference type="InterPro" id="IPR031137">
    <property type="entry name" value="GRF"/>
</dbReference>
<feature type="region of interest" description="Disordered" evidence="6">
    <location>
        <begin position="264"/>
        <end position="285"/>
    </location>
</feature>
<keyword evidence="5" id="KW-0805">Transcription regulation</keyword>
<evidence type="ECO:0000256" key="2">
    <source>
        <dbReference type="ARBA" id="ARBA00008122"/>
    </source>
</evidence>
<comment type="subcellular location">
    <subcellularLocation>
        <location evidence="1 4 5">Nucleus</location>
    </subcellularLocation>
</comment>
<reference evidence="9 10" key="1">
    <citation type="submission" date="2022-03" db="EMBL/GenBank/DDBJ databases">
        <authorList>
            <person name="Nunn A."/>
            <person name="Chopra R."/>
            <person name="Nunn A."/>
            <person name="Contreras Garrido A."/>
        </authorList>
    </citation>
    <scope>NUCLEOTIDE SEQUENCE [LARGE SCALE GENOMIC DNA]</scope>
</reference>
<comment type="caution">
    <text evidence="9">The sequence shown here is derived from an EMBL/GenBank/DDBJ whole genome shotgun (WGS) entry which is preliminary data.</text>
</comment>
<feature type="compositionally biased region" description="Low complexity" evidence="6">
    <location>
        <begin position="439"/>
        <end position="450"/>
    </location>
</feature>
<evidence type="ECO:0000256" key="3">
    <source>
        <dbReference type="ARBA" id="ARBA00023242"/>
    </source>
</evidence>
<dbReference type="GO" id="GO:0099402">
    <property type="term" value="P:plant organ development"/>
    <property type="evidence" value="ECO:0007669"/>
    <property type="project" value="UniProtKB-ARBA"/>
</dbReference>
<evidence type="ECO:0000259" key="8">
    <source>
        <dbReference type="PROSITE" id="PS51667"/>
    </source>
</evidence>